<organism evidence="1 2">
    <name type="scientific">Pseudomonas amygdali pv. lachrymans str. M301315</name>
    <dbReference type="NCBI Taxonomy" id="629260"/>
    <lineage>
        <taxon>Bacteria</taxon>
        <taxon>Pseudomonadati</taxon>
        <taxon>Pseudomonadota</taxon>
        <taxon>Gammaproteobacteria</taxon>
        <taxon>Pseudomonadales</taxon>
        <taxon>Pseudomonadaceae</taxon>
        <taxon>Pseudomonas</taxon>
        <taxon>Pseudomonas amygdali</taxon>
    </lineage>
</organism>
<evidence type="ECO:0000313" key="2">
    <source>
        <dbReference type="Proteomes" id="UP000006426"/>
    </source>
</evidence>
<evidence type="ECO:0000313" key="1">
    <source>
        <dbReference type="EMBL" id="AXH59658.1"/>
    </source>
</evidence>
<dbReference type="Proteomes" id="UP000006426">
    <property type="component" value="Plasmid pmppla107"/>
</dbReference>
<dbReference type="RefSeq" id="WP_005742105.1">
    <property type="nucleotide sequence ID" value="NZ_CP031226.1"/>
</dbReference>
<keyword evidence="1" id="KW-0614">Plasmid</keyword>
<name>A0AAD0M4H6_PSEAV</name>
<gene>
    <name evidence="1" type="ORF">PLA107_031015</name>
</gene>
<dbReference type="AlphaFoldDB" id="A0AAD0M4H6"/>
<geneLocation type="plasmid" evidence="2">
    <name>pmppla107</name>
</geneLocation>
<dbReference type="GeneID" id="39474759"/>
<protein>
    <submittedName>
        <fullName evidence="1">Uncharacterized protein</fullName>
    </submittedName>
</protein>
<proteinExistence type="predicted"/>
<dbReference type="EMBL" id="CP031226">
    <property type="protein sequence ID" value="AXH59658.1"/>
    <property type="molecule type" value="Genomic_DNA"/>
</dbReference>
<accession>A0AAD0M4H6</accession>
<sequence>MYLHTAQDIETRFSEAHDLIVKSQVLQDTEMLSAGLQVMRAVREDCRRAEGGGALAQKGMGRIIGSIDFQACIKAYRSDKTKRHYFDMLLSNFQPAVRDITQHQHNKDINARLAQSLIRHDSGYGWNNYKLMTPEFDELLYHLGKLGSPVAFARVLDECLRRLHEQSYGASGKQNPLRVEVLTRLNGFKQFDALKLALPPEVLTVLANHPFQILAEHRKHRNKISGGHLTMGILQAWLDHCPGNEAVMEIVLELAGNSFYKMQDTRQLIWAEQLGLRIDAEKAGQKLKKFARGNEHATALHYLLASPQVASKTFSSILDQISNGFESAASIYALSPLLDSPDKNAAKEDLLIEKTILLTRYLFEKDRKTAIRIMGNKWLEPKHFMADPVLRDHLIGADLGL</sequence>
<reference evidence="1 2" key="1">
    <citation type="journal article" date="2011" name="PLoS Pathog.">
        <title>Dynamic evolution of pathogenicity revealed by sequencing and comparative genomics of 19 Pseudomonas syringae isolates.</title>
        <authorList>
            <person name="Baltrus D.A."/>
            <person name="Nishimura M.T."/>
            <person name="Romanchuk A."/>
            <person name="Chang J.H."/>
            <person name="Mukhtar M.S."/>
            <person name="Cherkis K."/>
            <person name="Roach J."/>
            <person name="Grant S.R."/>
            <person name="Jones C.D."/>
            <person name="Dangl J.L."/>
        </authorList>
    </citation>
    <scope>NUCLEOTIDE SEQUENCE [LARGE SCALE GENOMIC DNA]</scope>
    <source>
        <strain evidence="1 2">M301315</strain>
    </source>
</reference>